<dbReference type="InterPro" id="IPR010268">
    <property type="entry name" value="PaREP1"/>
</dbReference>
<dbReference type="AlphaFoldDB" id="H6QAH0"/>
<evidence type="ECO:0000313" key="1">
    <source>
        <dbReference type="EMBL" id="AFA39450.1"/>
    </source>
</evidence>
<proteinExistence type="predicted"/>
<sequence>MYELSKPWRDLEKYIRDRLREALYEAELAEEFLKNGLLRNAAGKAFQAVKAYLAAVAAQKREALALHYPGERAVQKRRVAVVDLIVAYMPTTRMKEVAVRLGDNELELVVEKALDLRRFQYNGLDKEGVFSRYVATEIVEKDVRDVVEFVKRRAALEMGRGNE</sequence>
<dbReference type="Pfam" id="PF05942">
    <property type="entry name" value="PaREP1"/>
    <property type="match status" value="1"/>
</dbReference>
<protein>
    <submittedName>
        <fullName evidence="1">Archaeal PaREP1/PaREP8 family</fullName>
    </submittedName>
</protein>
<dbReference type="HOGENOM" id="CLU_118419_1_0_2"/>
<organism evidence="1 2">
    <name type="scientific">Pyrobaculum oguniense (strain DSM 13380 / JCM 10595 / TE7)</name>
    <dbReference type="NCBI Taxonomy" id="698757"/>
    <lineage>
        <taxon>Archaea</taxon>
        <taxon>Thermoproteota</taxon>
        <taxon>Thermoprotei</taxon>
        <taxon>Thermoproteales</taxon>
        <taxon>Thermoproteaceae</taxon>
        <taxon>Pyrobaculum</taxon>
    </lineage>
</organism>
<reference evidence="1 2" key="1">
    <citation type="journal article" date="2012" name="Stand. Genomic Sci.">
        <title>Complete genome sequence of Pyrobaculum oguniense.</title>
        <authorList>
            <person name="Bernick D.L."/>
            <person name="Karplus K."/>
            <person name="Lui L.M."/>
            <person name="Coker J.K."/>
            <person name="Murphy J.N."/>
            <person name="Chan P.P."/>
            <person name="Cozen A.E."/>
            <person name="Lowe T.M."/>
        </authorList>
    </citation>
    <scope>NUCLEOTIDE SEQUENCE [LARGE SCALE GENOMIC DNA]</scope>
    <source>
        <strain evidence="1 2">TE7</strain>
    </source>
</reference>
<evidence type="ECO:0000313" key="2">
    <source>
        <dbReference type="Proteomes" id="UP000009062"/>
    </source>
</evidence>
<gene>
    <name evidence="1" type="ordered locus">Pogu_1423</name>
</gene>
<keyword evidence="2" id="KW-1185">Reference proteome</keyword>
<dbReference type="KEGG" id="pog:Pogu_1423"/>
<dbReference type="Proteomes" id="UP000009062">
    <property type="component" value="Chromosome"/>
</dbReference>
<dbReference type="EMBL" id="CP003316">
    <property type="protein sequence ID" value="AFA39450.1"/>
    <property type="molecule type" value="Genomic_DNA"/>
</dbReference>
<accession>H6QAH0</accession>
<name>H6QAH0_PYROT</name>
<dbReference type="eggNOG" id="arCOG03707">
    <property type="taxonomic scope" value="Archaea"/>
</dbReference>